<reference evidence="13 14" key="1">
    <citation type="submission" date="2014-07" db="EMBL/GenBank/DDBJ databases">
        <title>Expanding our view of genomic diversity in Candidatus Accumulibacter clades.</title>
        <authorList>
            <person name="Skennerton C.T."/>
            <person name="Barr J.J."/>
            <person name="Slater F.R."/>
            <person name="Bond P.L."/>
            <person name="Tyson G.W."/>
        </authorList>
    </citation>
    <scope>NUCLEOTIDE SEQUENCE [LARGE SCALE GENOMIC DNA]</scope>
    <source>
        <strain evidence="14">SK-01</strain>
    </source>
</reference>
<keyword evidence="9 11" id="KW-0482">Metalloprotease</keyword>
<dbReference type="Proteomes" id="UP000019812">
    <property type="component" value="Unassembled WGS sequence"/>
</dbReference>
<dbReference type="GO" id="GO:0006508">
    <property type="term" value="P:proteolysis"/>
    <property type="evidence" value="ECO:0007669"/>
    <property type="project" value="UniProtKB-KW"/>
</dbReference>
<dbReference type="InterPro" id="IPR004387">
    <property type="entry name" value="Pept_M50_Zn"/>
</dbReference>
<keyword evidence="5 11" id="KW-0812">Transmembrane</keyword>
<feature type="domain" description="PDZ" evidence="12">
    <location>
        <begin position="219"/>
        <end position="288"/>
    </location>
</feature>
<evidence type="ECO:0000313" key="13">
    <source>
        <dbReference type="EMBL" id="KFB67238.1"/>
    </source>
</evidence>
<evidence type="ECO:0000256" key="8">
    <source>
        <dbReference type="ARBA" id="ARBA00022989"/>
    </source>
</evidence>
<dbReference type="Gene3D" id="2.30.42.10">
    <property type="match status" value="2"/>
</dbReference>
<keyword evidence="8 11" id="KW-1133">Transmembrane helix</keyword>
<dbReference type="NCBIfam" id="TIGR00054">
    <property type="entry name" value="RIP metalloprotease RseP"/>
    <property type="match status" value="1"/>
</dbReference>
<evidence type="ECO:0000256" key="6">
    <source>
        <dbReference type="ARBA" id="ARBA00022801"/>
    </source>
</evidence>
<sequence length="463" mass="51247">MDCEKFLMSGFFYYLTAFALVLGILVVIHEFGHYLAARWAGVKVLRFSVGFGRPLWLRRWGQDGTEWVIAAFPLGGYVKMLDEREGEVAAEELHRSFNRQPVRWRMVIAAAGPAANFALAVLIYWGLFWHGTEEFKPILGNSAISSPAAAAGLQDGEQVLRVGGEKVQTWQEMRWLLLQRAAEQDQIDLEVINAANEIAIRRLDVSSVRRSGWEGDALDQLGFALYHPRLPPVLGKVNVNSAAEAAGLRSGDEILSIDEQAIDSWAEVVRVVRQSPAKTLRVEVLRDGAQIEMSVTPVAVDERGSTIGRIGAAVSDHRQARAALMITVSYGPWPAFRKAVGETWDKSVFTLLMIGKMVTGEVSWRNISGPVTIADYAGQSARLGMDYYLKFLALVSISLGVLNLLPIPILDGGHLLYYLVEIIKRGPVSERAMEIGQQIGLTLLIMLMAFAFYNDINRLLFSG</sequence>
<dbReference type="InterPro" id="IPR041489">
    <property type="entry name" value="PDZ_6"/>
</dbReference>
<dbReference type="Pfam" id="PF17820">
    <property type="entry name" value="PDZ_6"/>
    <property type="match status" value="1"/>
</dbReference>
<evidence type="ECO:0000256" key="11">
    <source>
        <dbReference type="RuleBase" id="RU362031"/>
    </source>
</evidence>
<feature type="transmembrane region" description="Helical" evidence="11">
    <location>
        <begin position="435"/>
        <end position="453"/>
    </location>
</feature>
<keyword evidence="6 11" id="KW-0378">Hydrolase</keyword>
<dbReference type="CDD" id="cd06163">
    <property type="entry name" value="S2P-M50_PDZ_RseP-like"/>
    <property type="match status" value="2"/>
</dbReference>
<dbReference type="EMBL" id="JDSS02000031">
    <property type="protein sequence ID" value="KFB67238.1"/>
    <property type="molecule type" value="Genomic_DNA"/>
</dbReference>
<evidence type="ECO:0000256" key="10">
    <source>
        <dbReference type="ARBA" id="ARBA00023136"/>
    </source>
</evidence>
<evidence type="ECO:0000256" key="7">
    <source>
        <dbReference type="ARBA" id="ARBA00022833"/>
    </source>
</evidence>
<feature type="transmembrane region" description="Helical" evidence="11">
    <location>
        <begin position="106"/>
        <end position="127"/>
    </location>
</feature>
<dbReference type="SMART" id="SM00228">
    <property type="entry name" value="PDZ"/>
    <property type="match status" value="2"/>
</dbReference>
<accession>A0A084XXP4</accession>
<evidence type="ECO:0000256" key="4">
    <source>
        <dbReference type="ARBA" id="ARBA00022670"/>
    </source>
</evidence>
<proteinExistence type="inferred from homology"/>
<dbReference type="STRING" id="1457154.CAPSK01_003355"/>
<dbReference type="InterPro" id="IPR008915">
    <property type="entry name" value="Peptidase_M50"/>
</dbReference>
<feature type="transmembrane region" description="Helical" evidence="11">
    <location>
        <begin position="387"/>
        <end position="409"/>
    </location>
</feature>
<evidence type="ECO:0000256" key="1">
    <source>
        <dbReference type="ARBA" id="ARBA00001947"/>
    </source>
</evidence>
<evidence type="ECO:0000256" key="2">
    <source>
        <dbReference type="ARBA" id="ARBA00004141"/>
    </source>
</evidence>
<keyword evidence="7 11" id="KW-0862">Zinc</keyword>
<feature type="transmembrane region" description="Helical" evidence="11">
    <location>
        <begin position="12"/>
        <end position="36"/>
    </location>
</feature>
<dbReference type="CDD" id="cd23081">
    <property type="entry name" value="cpPDZ_EcRseP-like"/>
    <property type="match status" value="1"/>
</dbReference>
<protein>
    <recommendedName>
        <fullName evidence="11">Zinc metalloprotease</fullName>
        <ecNumber evidence="11">3.4.24.-</ecNumber>
    </recommendedName>
</protein>
<feature type="domain" description="PDZ" evidence="12">
    <location>
        <begin position="123"/>
        <end position="195"/>
    </location>
</feature>
<comment type="cofactor">
    <cofactor evidence="1 11">
        <name>Zn(2+)</name>
        <dbReference type="ChEBI" id="CHEBI:29105"/>
    </cofactor>
</comment>
<dbReference type="Pfam" id="PF02163">
    <property type="entry name" value="Peptidase_M50"/>
    <property type="match status" value="1"/>
</dbReference>
<dbReference type="GO" id="GO:0016020">
    <property type="term" value="C:membrane"/>
    <property type="evidence" value="ECO:0007669"/>
    <property type="project" value="UniProtKB-SubCell"/>
</dbReference>
<keyword evidence="10 11" id="KW-0472">Membrane</keyword>
<comment type="caution">
    <text evidence="13">The sequence shown here is derived from an EMBL/GenBank/DDBJ whole genome shotgun (WGS) entry which is preliminary data.</text>
</comment>
<dbReference type="SUPFAM" id="SSF50156">
    <property type="entry name" value="PDZ domain-like"/>
    <property type="match status" value="2"/>
</dbReference>
<dbReference type="GO" id="GO:0004222">
    <property type="term" value="F:metalloendopeptidase activity"/>
    <property type="evidence" value="ECO:0007669"/>
    <property type="project" value="InterPro"/>
</dbReference>
<keyword evidence="4 13" id="KW-0645">Protease</keyword>
<comment type="similarity">
    <text evidence="3 11">Belongs to the peptidase M50B family.</text>
</comment>
<evidence type="ECO:0000256" key="3">
    <source>
        <dbReference type="ARBA" id="ARBA00007931"/>
    </source>
</evidence>
<dbReference type="PANTHER" id="PTHR42837">
    <property type="entry name" value="REGULATOR OF SIGMA-E PROTEASE RSEP"/>
    <property type="match status" value="1"/>
</dbReference>
<evidence type="ECO:0000313" key="14">
    <source>
        <dbReference type="Proteomes" id="UP000019812"/>
    </source>
</evidence>
<gene>
    <name evidence="13" type="primary">rseP</name>
    <name evidence="13" type="ORF">CAPSK01_003355</name>
</gene>
<organism evidence="13 14">
    <name type="scientific">Candidatus Accumulibacter vicinus</name>
    <dbReference type="NCBI Taxonomy" id="2954382"/>
    <lineage>
        <taxon>Bacteria</taxon>
        <taxon>Pseudomonadati</taxon>
        <taxon>Pseudomonadota</taxon>
        <taxon>Betaproteobacteria</taxon>
        <taxon>Candidatus Accumulibacter</taxon>
    </lineage>
</organism>
<dbReference type="InterPro" id="IPR001478">
    <property type="entry name" value="PDZ"/>
</dbReference>
<evidence type="ECO:0000256" key="9">
    <source>
        <dbReference type="ARBA" id="ARBA00023049"/>
    </source>
</evidence>
<dbReference type="AlphaFoldDB" id="A0A084XXP4"/>
<dbReference type="InterPro" id="IPR036034">
    <property type="entry name" value="PDZ_sf"/>
</dbReference>
<dbReference type="GO" id="GO:0046872">
    <property type="term" value="F:metal ion binding"/>
    <property type="evidence" value="ECO:0007669"/>
    <property type="project" value="UniProtKB-KW"/>
</dbReference>
<evidence type="ECO:0000259" key="12">
    <source>
        <dbReference type="SMART" id="SM00228"/>
    </source>
</evidence>
<name>A0A084XXP4_9PROT</name>
<comment type="subcellular location">
    <subcellularLocation>
        <location evidence="2">Membrane</location>
        <topology evidence="2">Multi-pass membrane protein</topology>
    </subcellularLocation>
</comment>
<dbReference type="EC" id="3.4.24.-" evidence="11"/>
<keyword evidence="11" id="KW-0479">Metal-binding</keyword>
<evidence type="ECO:0000256" key="5">
    <source>
        <dbReference type="ARBA" id="ARBA00022692"/>
    </source>
</evidence>
<dbReference type="PANTHER" id="PTHR42837:SF2">
    <property type="entry name" value="MEMBRANE METALLOPROTEASE ARASP2, CHLOROPLASTIC-RELATED"/>
    <property type="match status" value="1"/>
</dbReference>